<evidence type="ECO:0000313" key="1">
    <source>
        <dbReference type="EMBL" id="SPF68553.1"/>
    </source>
</evidence>
<dbReference type="Proteomes" id="UP000265962">
    <property type="component" value="Unassembled WGS sequence"/>
</dbReference>
<sequence length="36" mass="4107">MVGHHLSTGTNQIERFNPLDFKAKIHIQIDKALTMT</sequence>
<gene>
    <name evidence="1" type="ORF">PROPJV5_1534</name>
</gene>
<keyword evidence="2" id="KW-1185">Reference proteome</keyword>
<reference evidence="2" key="1">
    <citation type="submission" date="2018-02" db="EMBL/GenBank/DDBJ databases">
        <authorList>
            <person name="Hornung B."/>
        </authorList>
    </citation>
    <scope>NUCLEOTIDE SEQUENCE [LARGE SCALE GENOMIC DNA]</scope>
</reference>
<proteinExistence type="predicted"/>
<dbReference type="AlphaFoldDB" id="A0A375I158"/>
<evidence type="ECO:0000313" key="2">
    <source>
        <dbReference type="Proteomes" id="UP000265962"/>
    </source>
</evidence>
<name>A0A375I158_9ACTN</name>
<dbReference type="EMBL" id="OMOH01000005">
    <property type="protein sequence ID" value="SPF68553.1"/>
    <property type="molecule type" value="Genomic_DNA"/>
</dbReference>
<organism evidence="1 2">
    <name type="scientific">Propionibacterium ruminifibrarum</name>
    <dbReference type="NCBI Taxonomy" id="1962131"/>
    <lineage>
        <taxon>Bacteria</taxon>
        <taxon>Bacillati</taxon>
        <taxon>Actinomycetota</taxon>
        <taxon>Actinomycetes</taxon>
        <taxon>Propionibacteriales</taxon>
        <taxon>Propionibacteriaceae</taxon>
        <taxon>Propionibacterium</taxon>
    </lineage>
</organism>
<accession>A0A375I158</accession>
<protein>
    <submittedName>
        <fullName evidence="1">Uncharacterized protein</fullName>
    </submittedName>
</protein>